<dbReference type="EMBL" id="KV784359">
    <property type="protein sequence ID" value="OEU15318.1"/>
    <property type="molecule type" value="Genomic_DNA"/>
</dbReference>
<keyword evidence="4" id="KW-1185">Reference proteome</keyword>
<dbReference type="Proteomes" id="UP000095751">
    <property type="component" value="Unassembled WGS sequence"/>
</dbReference>
<dbReference type="PANTHER" id="PTHR33747:SF1">
    <property type="entry name" value="ADENYLATE CYCLASE-ASSOCIATED CAP C-TERMINAL DOMAIN-CONTAINING PROTEIN"/>
    <property type="match status" value="1"/>
</dbReference>
<dbReference type="PANTHER" id="PTHR33747">
    <property type="entry name" value="UPF0225 PROTEIN SCO1677"/>
    <property type="match status" value="1"/>
</dbReference>
<dbReference type="InParanoid" id="A0A1E7FAX8"/>
<evidence type="ECO:0000256" key="1">
    <source>
        <dbReference type="SAM" id="MobiDB-lite"/>
    </source>
</evidence>
<feature type="region of interest" description="Disordered" evidence="1">
    <location>
        <begin position="58"/>
        <end position="83"/>
    </location>
</feature>
<dbReference type="Pfam" id="PF17775">
    <property type="entry name" value="YchJ_M-like"/>
    <property type="match status" value="1"/>
</dbReference>
<protein>
    <recommendedName>
        <fullName evidence="2">YchJ-like middle NTF2-like domain-containing protein</fullName>
    </recommendedName>
</protein>
<feature type="non-terminal residue" evidence="3">
    <location>
        <position position="250"/>
    </location>
</feature>
<evidence type="ECO:0000313" key="3">
    <source>
        <dbReference type="EMBL" id="OEU15318.1"/>
    </source>
</evidence>
<evidence type="ECO:0000259" key="2">
    <source>
        <dbReference type="Pfam" id="PF17775"/>
    </source>
</evidence>
<sequence length="250" mass="27582">MPGIFSTLMRTWIILSFFDEKLFLDVHGFAISHQLPAALLSMPATTLSPSLSSTGLFAAGGKKKKKKKNRSGNGSGSGTTSTVSSFGGAAMELCPCGVGETYSSCCGKLHKDINTFKSAPAEQVVRARYSAYAKKNAEFLIKSTNPNHKDFDNDLKRWKQTIQTNMYDNFDMPKCIIVEEKYNDEEKSDIEKVATVQFIAEMVLRETGETTSFMETSTFQRSTTTGPWLYLSGNIEAVPKGDEDDDVDDD</sequence>
<proteinExistence type="predicted"/>
<dbReference type="SUPFAM" id="SSF54427">
    <property type="entry name" value="NTF2-like"/>
    <property type="match status" value="1"/>
</dbReference>
<evidence type="ECO:0000313" key="4">
    <source>
        <dbReference type="Proteomes" id="UP000095751"/>
    </source>
</evidence>
<dbReference type="OrthoDB" id="43687at2759"/>
<reference evidence="3 4" key="1">
    <citation type="submission" date="2016-09" db="EMBL/GenBank/DDBJ databases">
        <title>Extensive genetic diversity and differential bi-allelic expression allows diatom success in the polar Southern Ocean.</title>
        <authorList>
            <consortium name="DOE Joint Genome Institute"/>
            <person name="Mock T."/>
            <person name="Otillar R.P."/>
            <person name="Strauss J."/>
            <person name="Dupont C."/>
            <person name="Frickenhaus S."/>
            <person name="Maumus F."/>
            <person name="Mcmullan M."/>
            <person name="Sanges R."/>
            <person name="Schmutz J."/>
            <person name="Toseland A."/>
            <person name="Valas R."/>
            <person name="Veluchamy A."/>
            <person name="Ward B.J."/>
            <person name="Allen A."/>
            <person name="Barry K."/>
            <person name="Falciatore A."/>
            <person name="Ferrante M."/>
            <person name="Fortunato A.E."/>
            <person name="Gloeckner G."/>
            <person name="Gruber A."/>
            <person name="Hipkin R."/>
            <person name="Janech M."/>
            <person name="Kroth P."/>
            <person name="Leese F."/>
            <person name="Lindquist E."/>
            <person name="Lyon B.R."/>
            <person name="Martin J."/>
            <person name="Mayer C."/>
            <person name="Parker M."/>
            <person name="Quesneville H."/>
            <person name="Raymond J."/>
            <person name="Uhlig C."/>
            <person name="Valentin K.U."/>
            <person name="Worden A.Z."/>
            <person name="Armbrust E.V."/>
            <person name="Bowler C."/>
            <person name="Green B."/>
            <person name="Moulton V."/>
            <person name="Van Oosterhout C."/>
            <person name="Grigoriev I."/>
        </authorList>
    </citation>
    <scope>NUCLEOTIDE SEQUENCE [LARGE SCALE GENOMIC DNA]</scope>
    <source>
        <strain evidence="3 4">CCMP1102</strain>
    </source>
</reference>
<gene>
    <name evidence="3" type="ORF">FRACYDRAFT_261629</name>
</gene>
<dbReference type="Gene3D" id="3.10.450.50">
    <property type="match status" value="1"/>
</dbReference>
<feature type="compositionally biased region" description="Basic residues" evidence="1">
    <location>
        <begin position="61"/>
        <end position="70"/>
    </location>
</feature>
<dbReference type="KEGG" id="fcy:FRACYDRAFT_261629"/>
<dbReference type="InterPro" id="IPR032710">
    <property type="entry name" value="NTF2-like_dom_sf"/>
</dbReference>
<accession>A0A1E7FAX8</accession>
<feature type="domain" description="YchJ-like middle NTF2-like" evidence="2">
    <location>
        <begin position="121"/>
        <end position="233"/>
    </location>
</feature>
<organism evidence="3 4">
    <name type="scientific">Fragilariopsis cylindrus CCMP1102</name>
    <dbReference type="NCBI Taxonomy" id="635003"/>
    <lineage>
        <taxon>Eukaryota</taxon>
        <taxon>Sar</taxon>
        <taxon>Stramenopiles</taxon>
        <taxon>Ochrophyta</taxon>
        <taxon>Bacillariophyta</taxon>
        <taxon>Bacillariophyceae</taxon>
        <taxon>Bacillariophycidae</taxon>
        <taxon>Bacillariales</taxon>
        <taxon>Bacillariaceae</taxon>
        <taxon>Fragilariopsis</taxon>
    </lineage>
</organism>
<dbReference type="AlphaFoldDB" id="A0A1E7FAX8"/>
<name>A0A1E7FAX8_9STRA</name>
<dbReference type="InterPro" id="IPR048469">
    <property type="entry name" value="YchJ-like_M"/>
</dbReference>